<keyword evidence="2" id="KW-1185">Reference proteome</keyword>
<dbReference type="EMBL" id="MU273667">
    <property type="protein sequence ID" value="KAI0029585.1"/>
    <property type="molecule type" value="Genomic_DNA"/>
</dbReference>
<comment type="caution">
    <text evidence="1">The sequence shown here is derived from an EMBL/GenBank/DDBJ whole genome shotgun (WGS) entry which is preliminary data.</text>
</comment>
<proteinExistence type="predicted"/>
<reference evidence="1" key="1">
    <citation type="submission" date="2021-02" db="EMBL/GenBank/DDBJ databases">
        <authorList>
            <consortium name="DOE Joint Genome Institute"/>
            <person name="Ahrendt S."/>
            <person name="Looney B.P."/>
            <person name="Miyauchi S."/>
            <person name="Morin E."/>
            <person name="Drula E."/>
            <person name="Courty P.E."/>
            <person name="Chicoki N."/>
            <person name="Fauchery L."/>
            <person name="Kohler A."/>
            <person name="Kuo A."/>
            <person name="Labutti K."/>
            <person name="Pangilinan J."/>
            <person name="Lipzen A."/>
            <person name="Riley R."/>
            <person name="Andreopoulos W."/>
            <person name="He G."/>
            <person name="Johnson J."/>
            <person name="Barry K.W."/>
            <person name="Grigoriev I.V."/>
            <person name="Nagy L."/>
            <person name="Hibbett D."/>
            <person name="Henrissat B."/>
            <person name="Matheny P.B."/>
            <person name="Labbe J."/>
            <person name="Martin F."/>
        </authorList>
    </citation>
    <scope>NUCLEOTIDE SEQUENCE</scope>
    <source>
        <strain evidence="1">EC-137</strain>
    </source>
</reference>
<accession>A0ACB8QDB9</accession>
<sequence length="212" mass="24316">MSSHPPRAPLRLFLTNAQIRHTWLTTDDGALVYKVATNTFWTEVAISKSERGAPDVLLATIAPHSFHPDTITMNGDEREAKQWLVQDGWWRRVWQQLIGSDTLWRRTWTAKSGRTYTWSWFAVDRGFFRRVLKREWVLVDANTGGEVAHVHRQFLEVTEGKHDRYLELVDGSAWAELDEIIIAFVYAAQQQERLNAGNASTQAGQIQINVGN</sequence>
<organism evidence="1 2">
    <name type="scientific">Vararia minispora EC-137</name>
    <dbReference type="NCBI Taxonomy" id="1314806"/>
    <lineage>
        <taxon>Eukaryota</taxon>
        <taxon>Fungi</taxon>
        <taxon>Dikarya</taxon>
        <taxon>Basidiomycota</taxon>
        <taxon>Agaricomycotina</taxon>
        <taxon>Agaricomycetes</taxon>
        <taxon>Russulales</taxon>
        <taxon>Lachnocladiaceae</taxon>
        <taxon>Vararia</taxon>
    </lineage>
</organism>
<protein>
    <submittedName>
        <fullName evidence="1">Uncharacterized protein</fullName>
    </submittedName>
</protein>
<evidence type="ECO:0000313" key="2">
    <source>
        <dbReference type="Proteomes" id="UP000814128"/>
    </source>
</evidence>
<evidence type="ECO:0000313" key="1">
    <source>
        <dbReference type="EMBL" id="KAI0029585.1"/>
    </source>
</evidence>
<reference evidence="1" key="2">
    <citation type="journal article" date="2022" name="New Phytol.">
        <title>Evolutionary transition to the ectomycorrhizal habit in the genomes of a hyperdiverse lineage of mushroom-forming fungi.</title>
        <authorList>
            <person name="Looney B."/>
            <person name="Miyauchi S."/>
            <person name="Morin E."/>
            <person name="Drula E."/>
            <person name="Courty P.E."/>
            <person name="Kohler A."/>
            <person name="Kuo A."/>
            <person name="LaButti K."/>
            <person name="Pangilinan J."/>
            <person name="Lipzen A."/>
            <person name="Riley R."/>
            <person name="Andreopoulos W."/>
            <person name="He G."/>
            <person name="Johnson J."/>
            <person name="Nolan M."/>
            <person name="Tritt A."/>
            <person name="Barry K.W."/>
            <person name="Grigoriev I.V."/>
            <person name="Nagy L.G."/>
            <person name="Hibbett D."/>
            <person name="Henrissat B."/>
            <person name="Matheny P.B."/>
            <person name="Labbe J."/>
            <person name="Martin F.M."/>
        </authorList>
    </citation>
    <scope>NUCLEOTIDE SEQUENCE</scope>
    <source>
        <strain evidence="1">EC-137</strain>
    </source>
</reference>
<dbReference type="Proteomes" id="UP000814128">
    <property type="component" value="Unassembled WGS sequence"/>
</dbReference>
<name>A0ACB8QDB9_9AGAM</name>
<gene>
    <name evidence="1" type="ORF">K488DRAFT_72853</name>
</gene>